<accession>A0ABN0CPP5</accession>
<dbReference type="EMBL" id="AFBM01000010">
    <property type="protein sequence ID" value="EGF52784.1"/>
    <property type="molecule type" value="Genomic_DNA"/>
</dbReference>
<proteinExistence type="predicted"/>
<name>A0ABN0CPP5_9BACE</name>
<evidence type="ECO:0000313" key="2">
    <source>
        <dbReference type="Proteomes" id="UP000010321"/>
    </source>
</evidence>
<sequence length="41" mass="4820">MRGALATGHSLLFYFIRFRSSRSFLIFVTIKRDKSHEGIFI</sequence>
<evidence type="ECO:0000313" key="1">
    <source>
        <dbReference type="EMBL" id="EGF52784.1"/>
    </source>
</evidence>
<gene>
    <name evidence="1" type="ORF">HMPREF9445_01111</name>
</gene>
<reference evidence="1 2" key="1">
    <citation type="submission" date="2011-02" db="EMBL/GenBank/DDBJ databases">
        <authorList>
            <person name="Weinstock G."/>
            <person name="Sodergren E."/>
            <person name="Clifton S."/>
            <person name="Fulton L."/>
            <person name="Fulton B."/>
            <person name="Courtney L."/>
            <person name="Fronick C."/>
            <person name="Harrison M."/>
            <person name="Strong C."/>
            <person name="Farmer C."/>
            <person name="Delahaunty K."/>
            <person name="Markovic C."/>
            <person name="Hall O."/>
            <person name="Minx P."/>
            <person name="Tomlinson C."/>
            <person name="Mitreva M."/>
            <person name="Hou S."/>
            <person name="Chen J."/>
            <person name="Wollam A."/>
            <person name="Pepin K.H."/>
            <person name="Johnson M."/>
            <person name="Bhonagiri V."/>
            <person name="Zhang X."/>
            <person name="Suruliraj S."/>
            <person name="Warren W."/>
            <person name="Chinwalla A."/>
            <person name="Mardis E.R."/>
            <person name="Wilson R.K."/>
        </authorList>
    </citation>
    <scope>NUCLEOTIDE SEQUENCE [LARGE SCALE GENOMIC DNA]</scope>
    <source>
        <strain evidence="1 2">YIT 12056</strain>
    </source>
</reference>
<organism evidence="1 2">
    <name type="scientific">Bacteroides clarus YIT 12056</name>
    <dbReference type="NCBI Taxonomy" id="762984"/>
    <lineage>
        <taxon>Bacteria</taxon>
        <taxon>Pseudomonadati</taxon>
        <taxon>Bacteroidota</taxon>
        <taxon>Bacteroidia</taxon>
        <taxon>Bacteroidales</taxon>
        <taxon>Bacteroidaceae</taxon>
        <taxon>Bacteroides</taxon>
    </lineage>
</organism>
<keyword evidence="2" id="KW-1185">Reference proteome</keyword>
<dbReference type="Proteomes" id="UP000010321">
    <property type="component" value="Unassembled WGS sequence"/>
</dbReference>
<comment type="caution">
    <text evidence="1">The sequence shown here is derived from an EMBL/GenBank/DDBJ whole genome shotgun (WGS) entry which is preliminary data.</text>
</comment>
<protein>
    <submittedName>
        <fullName evidence="1">Uncharacterized protein</fullName>
    </submittedName>
</protein>